<feature type="compositionally biased region" description="Polar residues" evidence="1">
    <location>
        <begin position="48"/>
        <end position="66"/>
    </location>
</feature>
<evidence type="ECO:0000313" key="5">
    <source>
        <dbReference type="Proteomes" id="UP000235145"/>
    </source>
</evidence>
<keyword evidence="2" id="KW-0732">Signal</keyword>
<feature type="chain" id="PRO_5040166914" description="CRIB domain-containing protein" evidence="2">
    <location>
        <begin position="22"/>
        <end position="175"/>
    </location>
</feature>
<dbReference type="Pfam" id="PF00786">
    <property type="entry name" value="PBD"/>
    <property type="match status" value="1"/>
</dbReference>
<evidence type="ECO:0000256" key="2">
    <source>
        <dbReference type="SAM" id="SignalP"/>
    </source>
</evidence>
<sequence>MFNLYMFQVITFIESVQITEADNEKEPEIQIGAPTDVKHVAHIGCDGPSSNAPSWMNEFQGSSDAGSSDLKGGTKVICHLVLGGESSDRRGKSKKKKQGSSNSISTPDREPKPRKNKSSASDNESSRARRTKNSSMGSESPAQDPRAKKDRNKKRASNNDEDPKGNEMRLKENVS</sequence>
<dbReference type="Proteomes" id="UP000235145">
    <property type="component" value="Unassembled WGS sequence"/>
</dbReference>
<dbReference type="PROSITE" id="PS50108">
    <property type="entry name" value="CRIB"/>
    <property type="match status" value="1"/>
</dbReference>
<feature type="region of interest" description="Disordered" evidence="1">
    <location>
        <begin position="46"/>
        <end position="175"/>
    </location>
</feature>
<gene>
    <name evidence="4" type="ORF">LSAT_V11C100030170</name>
</gene>
<evidence type="ECO:0000259" key="3">
    <source>
        <dbReference type="PROSITE" id="PS50108"/>
    </source>
</evidence>
<feature type="domain" description="CRIB" evidence="3">
    <location>
        <begin position="31"/>
        <end position="44"/>
    </location>
</feature>
<organism evidence="4 5">
    <name type="scientific">Lactuca sativa</name>
    <name type="common">Garden lettuce</name>
    <dbReference type="NCBI Taxonomy" id="4236"/>
    <lineage>
        <taxon>Eukaryota</taxon>
        <taxon>Viridiplantae</taxon>
        <taxon>Streptophyta</taxon>
        <taxon>Embryophyta</taxon>
        <taxon>Tracheophyta</taxon>
        <taxon>Spermatophyta</taxon>
        <taxon>Magnoliopsida</taxon>
        <taxon>eudicotyledons</taxon>
        <taxon>Gunneridae</taxon>
        <taxon>Pentapetalae</taxon>
        <taxon>asterids</taxon>
        <taxon>campanulids</taxon>
        <taxon>Asterales</taxon>
        <taxon>Asteraceae</taxon>
        <taxon>Cichorioideae</taxon>
        <taxon>Cichorieae</taxon>
        <taxon>Lactucinae</taxon>
        <taxon>Lactuca</taxon>
    </lineage>
</organism>
<keyword evidence="5" id="KW-1185">Reference proteome</keyword>
<dbReference type="SMART" id="SM00285">
    <property type="entry name" value="PBD"/>
    <property type="match status" value="1"/>
</dbReference>
<accession>A0A9R1XSM7</accession>
<dbReference type="CDD" id="cd00132">
    <property type="entry name" value="CRIB"/>
    <property type="match status" value="1"/>
</dbReference>
<feature type="signal peptide" evidence="2">
    <location>
        <begin position="1"/>
        <end position="21"/>
    </location>
</feature>
<protein>
    <recommendedName>
        <fullName evidence="3">CRIB domain-containing protein</fullName>
    </recommendedName>
</protein>
<dbReference type="PANTHER" id="PTHR46325">
    <property type="entry name" value="CRIB DOMAIN-CONTAINING PROTEIN RIC8"/>
    <property type="match status" value="1"/>
</dbReference>
<name>A0A9R1XSM7_LACSA</name>
<dbReference type="EMBL" id="NBSK02000001">
    <property type="protein sequence ID" value="KAJ0225970.1"/>
    <property type="molecule type" value="Genomic_DNA"/>
</dbReference>
<dbReference type="PANTHER" id="PTHR46325:SF38">
    <property type="entry name" value="CRIB DOMAIN-CONTAINING PROTEIN"/>
    <property type="match status" value="1"/>
</dbReference>
<evidence type="ECO:0000313" key="4">
    <source>
        <dbReference type="EMBL" id="KAJ0225970.1"/>
    </source>
</evidence>
<dbReference type="InterPro" id="IPR000095">
    <property type="entry name" value="CRIB_dom"/>
</dbReference>
<dbReference type="Gramene" id="rna-gnl|WGS:NBSK|LSAT_1X74701_mrna">
    <property type="protein sequence ID" value="cds-PLY70559.1"/>
    <property type="gene ID" value="gene-LSAT_1X74701"/>
</dbReference>
<proteinExistence type="predicted"/>
<reference evidence="4 5" key="1">
    <citation type="journal article" date="2017" name="Nat. Commun.">
        <title>Genome assembly with in vitro proximity ligation data and whole-genome triplication in lettuce.</title>
        <authorList>
            <person name="Reyes-Chin-Wo S."/>
            <person name="Wang Z."/>
            <person name="Yang X."/>
            <person name="Kozik A."/>
            <person name="Arikit S."/>
            <person name="Song C."/>
            <person name="Xia L."/>
            <person name="Froenicke L."/>
            <person name="Lavelle D.O."/>
            <person name="Truco M.J."/>
            <person name="Xia R."/>
            <person name="Zhu S."/>
            <person name="Xu C."/>
            <person name="Xu H."/>
            <person name="Xu X."/>
            <person name="Cox K."/>
            <person name="Korf I."/>
            <person name="Meyers B.C."/>
            <person name="Michelmore R.W."/>
        </authorList>
    </citation>
    <scope>NUCLEOTIDE SEQUENCE [LARGE SCALE GENOMIC DNA]</scope>
    <source>
        <strain evidence="5">cv. Salinas</strain>
        <tissue evidence="4">Seedlings</tissue>
    </source>
</reference>
<dbReference type="AlphaFoldDB" id="A0A9R1XSM7"/>
<evidence type="ECO:0000256" key="1">
    <source>
        <dbReference type="SAM" id="MobiDB-lite"/>
    </source>
</evidence>
<comment type="caution">
    <text evidence="4">The sequence shown here is derived from an EMBL/GenBank/DDBJ whole genome shotgun (WGS) entry which is preliminary data.</text>
</comment>
<feature type="compositionally biased region" description="Basic and acidic residues" evidence="1">
    <location>
        <begin position="157"/>
        <end position="175"/>
    </location>
</feature>